<dbReference type="PANTHER" id="PTHR11771">
    <property type="entry name" value="LIPOXYGENASE"/>
    <property type="match status" value="1"/>
</dbReference>
<evidence type="ECO:0000313" key="4">
    <source>
        <dbReference type="EMBL" id="BAY87447.1"/>
    </source>
</evidence>
<dbReference type="AlphaFoldDB" id="A0A1Z4M1W2"/>
<dbReference type="Proteomes" id="UP000218418">
    <property type="component" value="Chromosome"/>
</dbReference>
<dbReference type="InterPro" id="IPR013819">
    <property type="entry name" value="LipOase_C"/>
</dbReference>
<dbReference type="Pfam" id="PF00305">
    <property type="entry name" value="Lipoxygenase"/>
    <property type="match status" value="1"/>
</dbReference>
<dbReference type="OrthoDB" id="5912511at2"/>
<dbReference type="GO" id="GO:0034440">
    <property type="term" value="P:lipid oxidation"/>
    <property type="evidence" value="ECO:0007669"/>
    <property type="project" value="InterPro"/>
</dbReference>
<dbReference type="Gene3D" id="3.10.450.60">
    <property type="match status" value="1"/>
</dbReference>
<protein>
    <submittedName>
        <fullName evidence="4">Lipoxygenase-like protein</fullName>
    </submittedName>
</protein>
<dbReference type="PRINTS" id="PR00087">
    <property type="entry name" value="LIPOXYGENASE"/>
</dbReference>
<dbReference type="InterPro" id="IPR036226">
    <property type="entry name" value="LipOase_C_sf"/>
</dbReference>
<keyword evidence="2" id="KW-0560">Oxidoreductase</keyword>
<evidence type="ECO:0000259" key="3">
    <source>
        <dbReference type="PROSITE" id="PS51393"/>
    </source>
</evidence>
<organism evidence="4 5">
    <name type="scientific">Calothrix parasitica NIES-267</name>
    <dbReference type="NCBI Taxonomy" id="1973488"/>
    <lineage>
        <taxon>Bacteria</taxon>
        <taxon>Bacillati</taxon>
        <taxon>Cyanobacteriota</taxon>
        <taxon>Cyanophyceae</taxon>
        <taxon>Nostocales</taxon>
        <taxon>Calotrichaceae</taxon>
        <taxon>Calothrix</taxon>
    </lineage>
</organism>
<reference evidence="4 5" key="1">
    <citation type="submission" date="2017-06" db="EMBL/GenBank/DDBJ databases">
        <title>Genome sequencing of cyanobaciteial culture collection at National Institute for Environmental Studies (NIES).</title>
        <authorList>
            <person name="Hirose Y."/>
            <person name="Shimura Y."/>
            <person name="Fujisawa T."/>
            <person name="Nakamura Y."/>
            <person name="Kawachi M."/>
        </authorList>
    </citation>
    <scope>NUCLEOTIDE SEQUENCE [LARGE SCALE GENOMIC DNA]</scope>
    <source>
        <strain evidence="4 5">NIES-267</strain>
    </source>
</reference>
<dbReference type="Gene3D" id="1.20.245.10">
    <property type="entry name" value="Lipoxygenase-1, Domain 5"/>
    <property type="match status" value="1"/>
</dbReference>
<gene>
    <name evidence="4" type="ORF">NIES267_69690</name>
</gene>
<accession>A0A1Z4M1W2</accession>
<sequence>MTDLSQNNSTSVDKLKLARQEYQYSYIHIPPIAMVDKLPSNENFSTGWLRLLARELKVVFINTLIANRGNRGSENVRDDVRLFFLEVLAKGALPFNLGVTARVLQIIPNLLLKGTSKDFSEIDDLFFSILKESGLSIFQDSLSRVKSLLYEKRPTGHVSSLNDYQKLFPEMEIPKIADNFSTDEQFAYMRVAGYNPVMIERVNKLGDRFPVTEAQYQEVMGDDSLTAAGEEGRLYLADYGILEGAVNGTFPSQQKYIYAPLALFAIPKNSENDESSLMRPVAIQCGQNPQNNPICTPKSDKYAWLFAKTIVQIADANYHEAVTHLGRTHLLVGPFVVATHRQLPDSHPLNILLRPHFEGTLAINNAAQSSLIAAGGGVDKLLASTIDNSRVLAAVGLQSYGFNEAMLPKQLEKRGVNDTQKLPIYPYRDDALLIWNAIHTWVADYLSIYYKDDTSIQNDTYLQNWAIEAGAYDGGRVPDFGQENGLIQTLDYLIDATTLIIFTASAQHAAVNFPQGDMMIYAAAVPLAGYQPASILEGKVTQEDYLNLLPPLEQAQEQLNLVYLLGSIYYKTLGDYSDNYFKDALVKPALQEFRNNLLEAEATIHQRNQNRPTYEYLLPSKIPQSINI</sequence>
<dbReference type="EMBL" id="AP018227">
    <property type="protein sequence ID" value="BAY87447.1"/>
    <property type="molecule type" value="Genomic_DNA"/>
</dbReference>
<feature type="domain" description="Lipoxygenase" evidence="3">
    <location>
        <begin position="119"/>
        <end position="628"/>
    </location>
</feature>
<evidence type="ECO:0000256" key="1">
    <source>
        <dbReference type="ARBA" id="ARBA00022723"/>
    </source>
</evidence>
<proteinExistence type="predicted"/>
<name>A0A1Z4M1W2_9CYAN</name>
<dbReference type="SUPFAM" id="SSF48484">
    <property type="entry name" value="Lipoxigenase"/>
    <property type="match status" value="1"/>
</dbReference>
<dbReference type="GO" id="GO:0046872">
    <property type="term" value="F:metal ion binding"/>
    <property type="evidence" value="ECO:0007669"/>
    <property type="project" value="UniProtKB-KW"/>
</dbReference>
<dbReference type="InterPro" id="IPR000907">
    <property type="entry name" value="LipOase"/>
</dbReference>
<evidence type="ECO:0000256" key="2">
    <source>
        <dbReference type="ARBA" id="ARBA00023002"/>
    </source>
</evidence>
<dbReference type="PROSITE" id="PS51393">
    <property type="entry name" value="LIPOXYGENASE_3"/>
    <property type="match status" value="1"/>
</dbReference>
<keyword evidence="1" id="KW-0479">Metal-binding</keyword>
<dbReference type="GO" id="GO:0016702">
    <property type="term" value="F:oxidoreductase activity, acting on single donors with incorporation of molecular oxygen, incorporation of two atoms of oxygen"/>
    <property type="evidence" value="ECO:0007669"/>
    <property type="project" value="InterPro"/>
</dbReference>
<evidence type="ECO:0000313" key="5">
    <source>
        <dbReference type="Proteomes" id="UP000218418"/>
    </source>
</evidence>
<keyword evidence="5" id="KW-1185">Reference proteome</keyword>